<keyword evidence="1" id="KW-0805">Transcription regulation</keyword>
<keyword evidence="7" id="KW-1185">Reference proteome</keyword>
<dbReference type="GO" id="GO:0003677">
    <property type="term" value="F:DNA binding"/>
    <property type="evidence" value="ECO:0007669"/>
    <property type="project" value="UniProtKB-KW"/>
</dbReference>
<reference evidence="7" key="1">
    <citation type="submission" date="2016-06" db="EMBL/GenBank/DDBJ databases">
        <title>Complete genome sequence of Actinoalloteichus fjordicus DSM 46855 (=ADI127-17), type strain of the new species Actinoalloteichus fjordicus.</title>
        <authorList>
            <person name="Ruckert C."/>
            <person name="Nouioui I."/>
            <person name="Willmese J."/>
            <person name="van Wezel G."/>
            <person name="Klenk H.-P."/>
            <person name="Kalinowski J."/>
            <person name="Zotchev S.B."/>
        </authorList>
    </citation>
    <scope>NUCLEOTIDE SEQUENCE [LARGE SCALE GENOMIC DNA]</scope>
    <source>
        <strain evidence="7">ADI127-7</strain>
    </source>
</reference>
<keyword evidence="2" id="KW-0238">DNA-binding</keyword>
<dbReference type="CDD" id="cd07377">
    <property type="entry name" value="WHTH_GntR"/>
    <property type="match status" value="1"/>
</dbReference>
<proteinExistence type="predicted"/>
<organism evidence="6 7">
    <name type="scientific">Actinoalloteichus fjordicus</name>
    <dbReference type="NCBI Taxonomy" id="1612552"/>
    <lineage>
        <taxon>Bacteria</taxon>
        <taxon>Bacillati</taxon>
        <taxon>Actinomycetota</taxon>
        <taxon>Actinomycetes</taxon>
        <taxon>Pseudonocardiales</taxon>
        <taxon>Pseudonocardiaceae</taxon>
        <taxon>Actinoalloteichus</taxon>
    </lineage>
</organism>
<evidence type="ECO:0000259" key="5">
    <source>
        <dbReference type="PROSITE" id="PS50949"/>
    </source>
</evidence>
<dbReference type="InterPro" id="IPR050679">
    <property type="entry name" value="Bact_HTH_transcr_reg"/>
</dbReference>
<dbReference type="SMART" id="SM00866">
    <property type="entry name" value="UTRA"/>
    <property type="match status" value="1"/>
</dbReference>
<dbReference type="InterPro" id="IPR000524">
    <property type="entry name" value="Tscrpt_reg_HTH_GntR"/>
</dbReference>
<dbReference type="GO" id="GO:0045892">
    <property type="term" value="P:negative regulation of DNA-templated transcription"/>
    <property type="evidence" value="ECO:0007669"/>
    <property type="project" value="TreeGrafter"/>
</dbReference>
<dbReference type="Pfam" id="PF07702">
    <property type="entry name" value="UTRA"/>
    <property type="match status" value="1"/>
</dbReference>
<dbReference type="Gene3D" id="3.40.1410.10">
    <property type="entry name" value="Chorismate lyase-like"/>
    <property type="match status" value="1"/>
</dbReference>
<evidence type="ECO:0000256" key="3">
    <source>
        <dbReference type="ARBA" id="ARBA00023163"/>
    </source>
</evidence>
<dbReference type="AlphaFoldDB" id="A0AAC9PRY1"/>
<accession>A0AAC9PRY1</accession>
<dbReference type="KEGG" id="acad:UA74_12100"/>
<dbReference type="GO" id="GO:0003700">
    <property type="term" value="F:DNA-binding transcription factor activity"/>
    <property type="evidence" value="ECO:0007669"/>
    <property type="project" value="InterPro"/>
</dbReference>
<dbReference type="InterPro" id="IPR028978">
    <property type="entry name" value="Chorismate_lyase_/UTRA_dom_sf"/>
</dbReference>
<dbReference type="InterPro" id="IPR011663">
    <property type="entry name" value="UTRA"/>
</dbReference>
<gene>
    <name evidence="6" type="ORF">UA74_12100</name>
</gene>
<dbReference type="PROSITE" id="PS50949">
    <property type="entry name" value="HTH_GNTR"/>
    <property type="match status" value="1"/>
</dbReference>
<feature type="region of interest" description="Disordered" evidence="4">
    <location>
        <begin position="246"/>
        <end position="267"/>
    </location>
</feature>
<evidence type="ECO:0000256" key="4">
    <source>
        <dbReference type="SAM" id="MobiDB-lite"/>
    </source>
</evidence>
<keyword evidence="3" id="KW-0804">Transcription</keyword>
<protein>
    <submittedName>
        <fullName evidence="6">Transcriptional regulator</fullName>
    </submittedName>
</protein>
<dbReference type="Gene3D" id="1.10.10.10">
    <property type="entry name" value="Winged helix-like DNA-binding domain superfamily/Winged helix DNA-binding domain"/>
    <property type="match status" value="1"/>
</dbReference>
<feature type="domain" description="HTH gntR-type" evidence="5">
    <location>
        <begin position="22"/>
        <end position="89"/>
    </location>
</feature>
<dbReference type="SMART" id="SM00345">
    <property type="entry name" value="HTH_GNTR"/>
    <property type="match status" value="1"/>
</dbReference>
<dbReference type="PANTHER" id="PTHR44846:SF1">
    <property type="entry name" value="MANNOSYL-D-GLYCERATE TRANSPORT_METABOLISM SYSTEM REPRESSOR MNGR-RELATED"/>
    <property type="match status" value="1"/>
</dbReference>
<dbReference type="SUPFAM" id="SSF64288">
    <property type="entry name" value="Chorismate lyase-like"/>
    <property type="match status" value="1"/>
</dbReference>
<dbReference type="EMBL" id="CP016076">
    <property type="protein sequence ID" value="APU14480.1"/>
    <property type="molecule type" value="Genomic_DNA"/>
</dbReference>
<dbReference type="RefSeq" id="WP_075766107.1">
    <property type="nucleotide sequence ID" value="NZ_CP016076.1"/>
</dbReference>
<dbReference type="InterPro" id="IPR036388">
    <property type="entry name" value="WH-like_DNA-bd_sf"/>
</dbReference>
<dbReference type="Proteomes" id="UP000185511">
    <property type="component" value="Chromosome"/>
</dbReference>
<dbReference type="PANTHER" id="PTHR44846">
    <property type="entry name" value="MANNOSYL-D-GLYCERATE TRANSPORT/METABOLISM SYSTEM REPRESSOR MNGR-RELATED"/>
    <property type="match status" value="1"/>
</dbReference>
<evidence type="ECO:0000313" key="6">
    <source>
        <dbReference type="EMBL" id="APU14480.1"/>
    </source>
</evidence>
<evidence type="ECO:0000313" key="7">
    <source>
        <dbReference type="Proteomes" id="UP000185511"/>
    </source>
</evidence>
<evidence type="ECO:0000256" key="2">
    <source>
        <dbReference type="ARBA" id="ARBA00023125"/>
    </source>
</evidence>
<name>A0AAC9PRY1_9PSEU</name>
<dbReference type="PRINTS" id="PR00035">
    <property type="entry name" value="HTHGNTR"/>
</dbReference>
<dbReference type="InterPro" id="IPR036390">
    <property type="entry name" value="WH_DNA-bd_sf"/>
</dbReference>
<sequence length="267" mass="29160">MREHDENAEPPDLHRRLVAGPTPKHVQLGAILRDLVEHELPPDSAVPSERELAQRFGVSRLTVREAIGRLVAAGLLTRVRGRGTFTARPRLETPPLTSFTQELQRHGMAASSTLLTCSEEVPATNTSATLGLAPGEPAYRVCRLRLADGVPLALEHGWFSPRLVPGLLDHDLTGSLYSLLAQTYGVLLNRGRQTVWAAEADASTARLLKVRTSSPLLVFRRVSAVGEHPVEDTTSWYRGDKYQLTMSADQPGTPRGPHSVQGGAHER</sequence>
<evidence type="ECO:0000256" key="1">
    <source>
        <dbReference type="ARBA" id="ARBA00023015"/>
    </source>
</evidence>
<dbReference type="SUPFAM" id="SSF46785">
    <property type="entry name" value="Winged helix' DNA-binding domain"/>
    <property type="match status" value="1"/>
</dbReference>
<dbReference type="Pfam" id="PF00392">
    <property type="entry name" value="GntR"/>
    <property type="match status" value="1"/>
</dbReference>